<comment type="subunit">
    <text evidence="6">Monomer.</text>
</comment>
<keyword evidence="10 17" id="KW-0862">Zinc</keyword>
<dbReference type="PANTHER" id="PTHR42891">
    <property type="entry name" value="D-GLYCERO-BETA-D-MANNO-HEPTOSE-1,7-BISPHOSPHATE 7-PHOSPHATASE"/>
    <property type="match status" value="1"/>
</dbReference>
<dbReference type="AlphaFoldDB" id="A0A839UWV9"/>
<evidence type="ECO:0000256" key="3">
    <source>
        <dbReference type="ARBA" id="ARBA00001947"/>
    </source>
</evidence>
<dbReference type="SUPFAM" id="SSF56784">
    <property type="entry name" value="HAD-like"/>
    <property type="match status" value="1"/>
</dbReference>
<feature type="binding site" evidence="17">
    <location>
        <position position="12"/>
    </location>
    <ligand>
        <name>Mg(2+)</name>
        <dbReference type="ChEBI" id="CHEBI:18420"/>
    </ligand>
</feature>
<keyword evidence="8 17" id="KW-0479">Metal-binding</keyword>
<dbReference type="GO" id="GO:0034200">
    <property type="term" value="F:D-glycero-beta-D-manno-heptose 1,7-bisphosphate 7-phosphatase activity"/>
    <property type="evidence" value="ECO:0007669"/>
    <property type="project" value="UniProtKB-EC"/>
</dbReference>
<feature type="binding site" evidence="17">
    <location>
        <position position="14"/>
    </location>
    <ligand>
        <name>Mg(2+)</name>
        <dbReference type="ChEBI" id="CHEBI:18420"/>
    </ligand>
</feature>
<feature type="site" description="Stabilizes the phosphoryl group" evidence="16">
    <location>
        <position position="55"/>
    </location>
</feature>
<dbReference type="FunFam" id="3.40.50.1000:FF:000168">
    <property type="entry name" value="D,D-heptose 1,7-bisphosphate phosphatase"/>
    <property type="match status" value="1"/>
</dbReference>
<proteinExistence type="inferred from homology"/>
<feature type="binding site" evidence="17">
    <location>
        <position position="131"/>
    </location>
    <ligand>
        <name>Mg(2+)</name>
        <dbReference type="ChEBI" id="CHEBI:18420"/>
    </ligand>
</feature>
<dbReference type="GO" id="GO:0005737">
    <property type="term" value="C:cytoplasm"/>
    <property type="evidence" value="ECO:0007669"/>
    <property type="project" value="UniProtKB-SubCell"/>
</dbReference>
<evidence type="ECO:0000256" key="6">
    <source>
        <dbReference type="ARBA" id="ARBA00011245"/>
    </source>
</evidence>
<comment type="cofactor">
    <cofactor evidence="2 17">
        <name>Mg(2+)</name>
        <dbReference type="ChEBI" id="CHEBI:18420"/>
    </cofactor>
</comment>
<dbReference type="GO" id="GO:0005975">
    <property type="term" value="P:carbohydrate metabolic process"/>
    <property type="evidence" value="ECO:0007669"/>
    <property type="project" value="InterPro"/>
</dbReference>
<keyword evidence="9 14" id="KW-0378">Hydrolase</keyword>
<dbReference type="PIRSF" id="PIRSF004682">
    <property type="entry name" value="GmhB"/>
    <property type="match status" value="1"/>
</dbReference>
<evidence type="ECO:0000256" key="12">
    <source>
        <dbReference type="ARBA" id="ARBA00023277"/>
    </source>
</evidence>
<evidence type="ECO:0000256" key="2">
    <source>
        <dbReference type="ARBA" id="ARBA00001946"/>
    </source>
</evidence>
<dbReference type="InterPro" id="IPR036412">
    <property type="entry name" value="HAD-like_sf"/>
</dbReference>
<reference evidence="18 19" key="1">
    <citation type="submission" date="2020-08" db="EMBL/GenBank/DDBJ databases">
        <title>Genomic Encyclopedia of Type Strains, Phase III (KMG-III): the genomes of soil and plant-associated and newly described type strains.</title>
        <authorList>
            <person name="Whitman W."/>
        </authorList>
    </citation>
    <scope>NUCLEOTIDE SEQUENCE [LARGE SCALE GENOMIC DNA]</scope>
    <source>
        <strain evidence="18 19">CECT 8571</strain>
    </source>
</reference>
<evidence type="ECO:0000256" key="5">
    <source>
        <dbReference type="ARBA" id="ARBA00004708"/>
    </source>
</evidence>
<dbReference type="NCBIfam" id="TIGR01662">
    <property type="entry name" value="HAD-SF-IIIA"/>
    <property type="match status" value="1"/>
</dbReference>
<keyword evidence="12 14" id="KW-0119">Carbohydrate metabolism</keyword>
<feature type="binding site" evidence="17">
    <location>
        <position position="94"/>
    </location>
    <ligand>
        <name>Zn(2+)</name>
        <dbReference type="ChEBI" id="CHEBI:29105"/>
    </ligand>
</feature>
<accession>A0A839UWV9</accession>
<name>A0A839UWV9_9GAMM</name>
<evidence type="ECO:0000256" key="10">
    <source>
        <dbReference type="ARBA" id="ARBA00022833"/>
    </source>
</evidence>
<evidence type="ECO:0000256" key="8">
    <source>
        <dbReference type="ARBA" id="ARBA00022723"/>
    </source>
</evidence>
<organism evidence="18 19">
    <name type="scientific">Simiduia aestuariiviva</name>
    <dbReference type="NCBI Taxonomy" id="1510459"/>
    <lineage>
        <taxon>Bacteria</taxon>
        <taxon>Pseudomonadati</taxon>
        <taxon>Pseudomonadota</taxon>
        <taxon>Gammaproteobacteria</taxon>
        <taxon>Cellvibrionales</taxon>
        <taxon>Cellvibrionaceae</taxon>
        <taxon>Simiduia</taxon>
    </lineage>
</organism>
<sequence length="191" mass="20123">MTDTGLKLVILDRDGVINEDSDAFVKNVDEWQPLPGSIEAIAELSRTGHTVVIATNQSGLARELFDLDDLEAMHAKMAGLVEAQGGSVAAVFYCPHGPDDGCNCRKPKSGLIDAIEAEFDTCAEGVPLVGDSLRDLEAGISKGCAPILVRTGKGRTTESQLSAHSLLSDTPVFDSLLAAVPHIKATYGQSC</sequence>
<evidence type="ECO:0000256" key="15">
    <source>
        <dbReference type="PIRSR" id="PIRSR004682-1"/>
    </source>
</evidence>
<protein>
    <recommendedName>
        <fullName evidence="14">D,D-heptose 1,7-bisphosphate phosphatase</fullName>
        <ecNumber evidence="14">3.1.3.-</ecNumber>
    </recommendedName>
</protein>
<evidence type="ECO:0000313" key="19">
    <source>
        <dbReference type="Proteomes" id="UP000559987"/>
    </source>
</evidence>
<comment type="similarity">
    <text evidence="13 14">Belongs to the gmhB family.</text>
</comment>
<dbReference type="PANTHER" id="PTHR42891:SF1">
    <property type="entry name" value="D-GLYCERO-BETA-D-MANNO-HEPTOSE-1,7-BISPHOSPHATE 7-PHOSPHATASE"/>
    <property type="match status" value="1"/>
</dbReference>
<dbReference type="InterPro" id="IPR004446">
    <property type="entry name" value="Heptose_bisP_phosphatase"/>
</dbReference>
<feature type="active site" description="Proton donor" evidence="15">
    <location>
        <position position="14"/>
    </location>
</feature>
<dbReference type="InterPro" id="IPR006543">
    <property type="entry name" value="Histidinol-phos"/>
</dbReference>
<dbReference type="NCBIfam" id="TIGR01656">
    <property type="entry name" value="Histidinol-ppas"/>
    <property type="match status" value="1"/>
</dbReference>
<evidence type="ECO:0000313" key="18">
    <source>
        <dbReference type="EMBL" id="MBB3169815.1"/>
    </source>
</evidence>
<dbReference type="Pfam" id="PF13242">
    <property type="entry name" value="Hydrolase_like"/>
    <property type="match status" value="1"/>
</dbReference>
<comment type="subcellular location">
    <subcellularLocation>
        <location evidence="4 14">Cytoplasm</location>
    </subcellularLocation>
</comment>
<dbReference type="RefSeq" id="WP_183911301.1">
    <property type="nucleotide sequence ID" value="NZ_JACHXZ010000004.1"/>
</dbReference>
<keyword evidence="19" id="KW-1185">Reference proteome</keyword>
<evidence type="ECO:0000256" key="14">
    <source>
        <dbReference type="PIRNR" id="PIRNR004682"/>
    </source>
</evidence>
<keyword evidence="11 17" id="KW-0460">Magnesium</keyword>
<feature type="binding site" evidence="17">
    <location>
        <position position="104"/>
    </location>
    <ligand>
        <name>Zn(2+)</name>
        <dbReference type="ChEBI" id="CHEBI:29105"/>
    </ligand>
</feature>
<evidence type="ECO:0000256" key="9">
    <source>
        <dbReference type="ARBA" id="ARBA00022801"/>
    </source>
</evidence>
<evidence type="ECO:0000256" key="13">
    <source>
        <dbReference type="ARBA" id="ARBA00061616"/>
    </source>
</evidence>
<dbReference type="EC" id="3.1.3.-" evidence="14"/>
<evidence type="ECO:0000256" key="17">
    <source>
        <dbReference type="PIRSR" id="PIRSR004682-4"/>
    </source>
</evidence>
<feature type="site" description="Contributes to substrate recognition" evidence="16">
    <location>
        <position position="105"/>
    </location>
</feature>
<dbReference type="Proteomes" id="UP000559987">
    <property type="component" value="Unassembled WGS sequence"/>
</dbReference>
<evidence type="ECO:0000256" key="11">
    <source>
        <dbReference type="ARBA" id="ARBA00022842"/>
    </source>
</evidence>
<dbReference type="EMBL" id="JACHXZ010000004">
    <property type="protein sequence ID" value="MBB3169815.1"/>
    <property type="molecule type" value="Genomic_DNA"/>
</dbReference>
<evidence type="ECO:0000256" key="7">
    <source>
        <dbReference type="ARBA" id="ARBA00022490"/>
    </source>
</evidence>
<dbReference type="InterPro" id="IPR006549">
    <property type="entry name" value="HAD-SF_hydro_IIIA"/>
</dbReference>
<evidence type="ECO:0000256" key="16">
    <source>
        <dbReference type="PIRSR" id="PIRSR004682-3"/>
    </source>
</evidence>
<feature type="binding site" evidence="17">
    <location>
        <position position="102"/>
    </location>
    <ligand>
        <name>Zn(2+)</name>
        <dbReference type="ChEBI" id="CHEBI:29105"/>
    </ligand>
</feature>
<keyword evidence="7 14" id="KW-0963">Cytoplasm</keyword>
<evidence type="ECO:0000256" key="4">
    <source>
        <dbReference type="ARBA" id="ARBA00004496"/>
    </source>
</evidence>
<dbReference type="InterPro" id="IPR023214">
    <property type="entry name" value="HAD_sf"/>
</dbReference>
<dbReference type="NCBIfam" id="NF006506">
    <property type="entry name" value="PRK08942.1"/>
    <property type="match status" value="1"/>
</dbReference>
<comment type="caution">
    <text evidence="18">The sequence shown here is derived from an EMBL/GenBank/DDBJ whole genome shotgun (WGS) entry which is preliminary data.</text>
</comment>
<feature type="site" description="Stabilizes the phosphoryl group" evidence="16">
    <location>
        <position position="106"/>
    </location>
</feature>
<feature type="binding site" evidence="17">
    <location>
        <position position="96"/>
    </location>
    <ligand>
        <name>Zn(2+)</name>
        <dbReference type="ChEBI" id="CHEBI:29105"/>
    </ligand>
</feature>
<comment type="catalytic activity">
    <reaction evidence="1">
        <text>D-glycero-beta-D-manno-heptose 1,7-bisphosphate + H2O = D-glycero-beta-D-manno-heptose 1-phosphate + phosphate</text>
        <dbReference type="Rhea" id="RHEA:28518"/>
        <dbReference type="ChEBI" id="CHEBI:15377"/>
        <dbReference type="ChEBI" id="CHEBI:43474"/>
        <dbReference type="ChEBI" id="CHEBI:60208"/>
        <dbReference type="ChEBI" id="CHEBI:61593"/>
        <dbReference type="EC" id="3.1.3.82"/>
    </reaction>
</comment>
<comment type="pathway">
    <text evidence="5">Nucleotide-sugar biosynthesis; ADP-L-glycero-beta-D-manno-heptose biosynthesis; ADP-L-glycero-beta-D-manno-heptose from D-glycero-beta-D-manno-heptose 7-phosphate: step 2/4.</text>
</comment>
<comment type="cofactor">
    <cofactor evidence="3 17">
        <name>Zn(2+)</name>
        <dbReference type="ChEBI" id="CHEBI:29105"/>
    </cofactor>
</comment>
<feature type="active site" description="Nucleophile" evidence="15">
    <location>
        <position position="12"/>
    </location>
</feature>
<dbReference type="CDD" id="cd07503">
    <property type="entry name" value="HAD_HisB-N"/>
    <property type="match status" value="1"/>
</dbReference>
<gene>
    <name evidence="18" type="ORF">FHS30_003028</name>
</gene>
<evidence type="ECO:0000256" key="1">
    <source>
        <dbReference type="ARBA" id="ARBA00001226"/>
    </source>
</evidence>
<dbReference type="GO" id="GO:0046872">
    <property type="term" value="F:metal ion binding"/>
    <property type="evidence" value="ECO:0007669"/>
    <property type="project" value="UniProtKB-KW"/>
</dbReference>
<dbReference type="Gene3D" id="3.40.50.1000">
    <property type="entry name" value="HAD superfamily/HAD-like"/>
    <property type="match status" value="1"/>
</dbReference>